<comment type="caution">
    <text evidence="2">The sequence shown here is derived from an EMBL/GenBank/DDBJ whole genome shotgun (WGS) entry which is preliminary data.</text>
</comment>
<dbReference type="Proteomes" id="UP000321393">
    <property type="component" value="Unassembled WGS sequence"/>
</dbReference>
<evidence type="ECO:0000313" key="4">
    <source>
        <dbReference type="Proteomes" id="UP000321947"/>
    </source>
</evidence>
<dbReference type="Proteomes" id="UP000321947">
    <property type="component" value="Unassembled WGS sequence"/>
</dbReference>
<dbReference type="EMBL" id="SSTE01006658">
    <property type="protein sequence ID" value="KAA0058920.1"/>
    <property type="molecule type" value="Genomic_DNA"/>
</dbReference>
<name>A0A5D3DJY1_CUCMM</name>
<evidence type="ECO:0000313" key="1">
    <source>
        <dbReference type="EMBL" id="KAA0058920.1"/>
    </source>
</evidence>
<organism evidence="2 4">
    <name type="scientific">Cucumis melo var. makuwa</name>
    <name type="common">Oriental melon</name>
    <dbReference type="NCBI Taxonomy" id="1194695"/>
    <lineage>
        <taxon>Eukaryota</taxon>
        <taxon>Viridiplantae</taxon>
        <taxon>Streptophyta</taxon>
        <taxon>Embryophyta</taxon>
        <taxon>Tracheophyta</taxon>
        <taxon>Spermatophyta</taxon>
        <taxon>Magnoliopsida</taxon>
        <taxon>eudicotyledons</taxon>
        <taxon>Gunneridae</taxon>
        <taxon>Pentapetalae</taxon>
        <taxon>rosids</taxon>
        <taxon>fabids</taxon>
        <taxon>Cucurbitales</taxon>
        <taxon>Cucurbitaceae</taxon>
        <taxon>Benincaseae</taxon>
        <taxon>Cucumis</taxon>
    </lineage>
</organism>
<dbReference type="AlphaFoldDB" id="A0A5D3DJY1"/>
<dbReference type="Pfam" id="PF14223">
    <property type="entry name" value="Retrotran_gag_2"/>
    <property type="match status" value="1"/>
</dbReference>
<accession>A0A5D3DJY1</accession>
<proteinExistence type="predicted"/>
<reference evidence="3 4" key="1">
    <citation type="submission" date="2019-08" db="EMBL/GenBank/DDBJ databases">
        <title>Draft genome sequences of two oriental melons (Cucumis melo L. var makuwa).</title>
        <authorList>
            <person name="Kwon S.-Y."/>
        </authorList>
    </citation>
    <scope>NUCLEOTIDE SEQUENCE [LARGE SCALE GENOMIC DNA]</scope>
    <source>
        <strain evidence="4">cv. Chang Bougi</strain>
        <strain evidence="3">cv. SW 3</strain>
        <tissue evidence="2">Leaf</tissue>
    </source>
</reference>
<gene>
    <name evidence="2" type="ORF">E5676_scaffold1607G00190</name>
    <name evidence="1" type="ORF">E6C27_scaffold98G00910</name>
</gene>
<sequence>MILVIVELCFILMEEYPSFLIQNIFQTVKDAYDYLTKANDKVQVYILASMSNLLSKKNETMVAACQIMDFLREMFGQPSIQMRQEDIKHVYNVHMNEGQSVKEHVLDMIVYFNIVEINGAVFDEKSQVSFILKSLPKSFLQFRSNVIMNKIEYNMATACLCQT</sequence>
<evidence type="ECO:0000313" key="3">
    <source>
        <dbReference type="Proteomes" id="UP000321393"/>
    </source>
</evidence>
<dbReference type="OrthoDB" id="1920930at2759"/>
<evidence type="ECO:0000313" key="2">
    <source>
        <dbReference type="EMBL" id="TYK23710.1"/>
    </source>
</evidence>
<protein>
    <submittedName>
        <fullName evidence="2">Gag/pol protein</fullName>
    </submittedName>
</protein>
<dbReference type="EMBL" id="SSTD01004395">
    <property type="protein sequence ID" value="TYK23710.1"/>
    <property type="molecule type" value="Genomic_DNA"/>
</dbReference>